<organism evidence="1 2">
    <name type="scientific">Salix viminalis</name>
    <name type="common">Common osier</name>
    <name type="synonym">Basket willow</name>
    <dbReference type="NCBI Taxonomy" id="40686"/>
    <lineage>
        <taxon>Eukaryota</taxon>
        <taxon>Viridiplantae</taxon>
        <taxon>Streptophyta</taxon>
        <taxon>Embryophyta</taxon>
        <taxon>Tracheophyta</taxon>
        <taxon>Spermatophyta</taxon>
        <taxon>Magnoliopsida</taxon>
        <taxon>eudicotyledons</taxon>
        <taxon>Gunneridae</taxon>
        <taxon>Pentapetalae</taxon>
        <taxon>rosids</taxon>
        <taxon>fabids</taxon>
        <taxon>Malpighiales</taxon>
        <taxon>Salicaceae</taxon>
        <taxon>Saliceae</taxon>
        <taxon>Salix</taxon>
    </lineage>
</organism>
<sequence>MPQMVDRGGENELRDGMGDILLLLEFTGSPLKKLVPWLHWPSGSDFFIYGFPYCSRVVALKEQVFMTFWVVVTQLASDAALEPLSNKPVHGLKPAHSRYP</sequence>
<gene>
    <name evidence="1" type="ORF">OIU85_010883</name>
</gene>
<comment type="caution">
    <text evidence="1">The sequence shown here is derived from an EMBL/GenBank/DDBJ whole genome shotgun (WGS) entry which is preliminary data.</text>
</comment>
<reference evidence="1" key="1">
    <citation type="submission" date="2022-11" db="EMBL/GenBank/DDBJ databases">
        <authorList>
            <person name="Hyden B.L."/>
            <person name="Feng K."/>
            <person name="Yates T."/>
            <person name="Jawdy S."/>
            <person name="Smart L.B."/>
            <person name="Muchero W."/>
        </authorList>
    </citation>
    <scope>NUCLEOTIDE SEQUENCE</scope>
    <source>
        <tissue evidence="1">Shoot tip</tissue>
    </source>
</reference>
<name>A0A9Q0NRK8_SALVM</name>
<dbReference type="EMBL" id="JAPFFL010000016">
    <property type="protein sequence ID" value="KAJ6674649.1"/>
    <property type="molecule type" value="Genomic_DNA"/>
</dbReference>
<proteinExistence type="predicted"/>
<evidence type="ECO:0000313" key="1">
    <source>
        <dbReference type="EMBL" id="KAJ6674649.1"/>
    </source>
</evidence>
<dbReference type="Proteomes" id="UP001151529">
    <property type="component" value="Chromosome 14"/>
</dbReference>
<evidence type="ECO:0000313" key="2">
    <source>
        <dbReference type="Proteomes" id="UP001151529"/>
    </source>
</evidence>
<protein>
    <submittedName>
        <fullName evidence="1">Uncharacterized protein</fullName>
    </submittedName>
</protein>
<accession>A0A9Q0NRK8</accession>
<keyword evidence="2" id="KW-1185">Reference proteome</keyword>
<reference evidence="1" key="2">
    <citation type="journal article" date="2023" name="Int. J. Mol. Sci.">
        <title>De Novo Assembly and Annotation of 11 Diverse Shrub Willow (Salix) Genomes Reveals Novel Gene Organization in Sex-Linked Regions.</title>
        <authorList>
            <person name="Hyden B."/>
            <person name="Feng K."/>
            <person name="Yates T.B."/>
            <person name="Jawdy S."/>
            <person name="Cereghino C."/>
            <person name="Smart L.B."/>
            <person name="Muchero W."/>
        </authorList>
    </citation>
    <scope>NUCLEOTIDE SEQUENCE [LARGE SCALE GENOMIC DNA]</scope>
    <source>
        <tissue evidence="1">Shoot tip</tissue>
    </source>
</reference>
<dbReference type="AlphaFoldDB" id="A0A9Q0NRK8"/>